<protein>
    <submittedName>
        <fullName evidence="1">3872_t:CDS:1</fullName>
    </submittedName>
</protein>
<feature type="non-terminal residue" evidence="1">
    <location>
        <position position="1"/>
    </location>
</feature>
<accession>A0ACA9R2V1</accession>
<name>A0ACA9R2V1_9GLOM</name>
<feature type="non-terminal residue" evidence="1">
    <location>
        <position position="107"/>
    </location>
</feature>
<organism evidence="1 2">
    <name type="scientific">Dentiscutata heterogama</name>
    <dbReference type="NCBI Taxonomy" id="1316150"/>
    <lineage>
        <taxon>Eukaryota</taxon>
        <taxon>Fungi</taxon>
        <taxon>Fungi incertae sedis</taxon>
        <taxon>Mucoromycota</taxon>
        <taxon>Glomeromycotina</taxon>
        <taxon>Glomeromycetes</taxon>
        <taxon>Diversisporales</taxon>
        <taxon>Gigasporaceae</taxon>
        <taxon>Dentiscutata</taxon>
    </lineage>
</organism>
<evidence type="ECO:0000313" key="2">
    <source>
        <dbReference type="Proteomes" id="UP000789702"/>
    </source>
</evidence>
<evidence type="ECO:0000313" key="1">
    <source>
        <dbReference type="EMBL" id="CAG8774158.1"/>
    </source>
</evidence>
<gene>
    <name evidence="1" type="ORF">DHETER_LOCUS16016</name>
</gene>
<dbReference type="Proteomes" id="UP000789702">
    <property type="component" value="Unassembled WGS sequence"/>
</dbReference>
<dbReference type="EMBL" id="CAJVPU010058734">
    <property type="protein sequence ID" value="CAG8774158.1"/>
    <property type="molecule type" value="Genomic_DNA"/>
</dbReference>
<reference evidence="1" key="1">
    <citation type="submission" date="2021-06" db="EMBL/GenBank/DDBJ databases">
        <authorList>
            <person name="Kallberg Y."/>
            <person name="Tangrot J."/>
            <person name="Rosling A."/>
        </authorList>
    </citation>
    <scope>NUCLEOTIDE SEQUENCE</scope>
    <source>
        <strain evidence="1">IL203A</strain>
    </source>
</reference>
<proteinExistence type="predicted"/>
<sequence length="107" mass="12468">NTMEFTKVIQNEAVQEWKEKYIDYKGLLKMLKEIRWSIQLRNDQLHETTHIPFPPKSPRLATRRNSLTSQAMSITSIAESANTLLSKVSHKLSNFSHWIKPPSIHEP</sequence>
<keyword evidence="2" id="KW-1185">Reference proteome</keyword>
<comment type="caution">
    <text evidence="1">The sequence shown here is derived from an EMBL/GenBank/DDBJ whole genome shotgun (WGS) entry which is preliminary data.</text>
</comment>